<gene>
    <name evidence="1" type="ORF">OE059_14595</name>
</gene>
<name>A0ABY8AZA4_9BACL</name>
<keyword evidence="2" id="KW-1185">Reference proteome</keyword>
<reference evidence="1 2" key="1">
    <citation type="submission" date="2022-10" db="EMBL/GenBank/DDBJ databases">
        <title>Complete genome sequence of Exiguobacterium profundum TSS-3 isolated from an extremely saline-alkaline spring located in Ixtapa, Chiapas-Mexico.</title>
        <authorList>
            <person name="Rincon-Rosales R."/>
            <person name="Rogel M.A."/>
            <person name="Rincon-Molina C.I."/>
            <person name="Guerrero G."/>
            <person name="Manzano-Gomez L.A."/>
            <person name="Lopez-Lopez A."/>
            <person name="Rincon Molina F.A."/>
            <person name="Martinez-Romero E."/>
        </authorList>
    </citation>
    <scope>NUCLEOTIDE SEQUENCE [LARGE SCALE GENOMIC DNA]</scope>
    <source>
        <strain evidence="1 2">TSS-3</strain>
    </source>
</reference>
<dbReference type="Proteomes" id="UP001219957">
    <property type="component" value="Chromosome"/>
</dbReference>
<organism evidence="1 2">
    <name type="scientific">Exiguobacterium profundum</name>
    <dbReference type="NCBI Taxonomy" id="307643"/>
    <lineage>
        <taxon>Bacteria</taxon>
        <taxon>Bacillati</taxon>
        <taxon>Bacillota</taxon>
        <taxon>Bacilli</taxon>
        <taxon>Bacillales</taxon>
        <taxon>Bacillales Family XII. Incertae Sedis</taxon>
        <taxon>Exiguobacterium</taxon>
    </lineage>
</organism>
<dbReference type="EMBL" id="CP109617">
    <property type="protein sequence ID" value="WED55224.1"/>
    <property type="molecule type" value="Genomic_DNA"/>
</dbReference>
<sequence length="145" mass="17326">MIQFEMERVWMDETELFYQVQLQLRSSACASNQLIYLDDASLEDLHQKIDQFNQAWGKEPITWRLVDEEEGSDDLQVNLTFTLIDRIGTIQIDIFIHDEWQFDSFDHVHMKCRMRTTMGQLDDLSAQLKRFIRRETDHVSSLRPE</sequence>
<protein>
    <submittedName>
        <fullName evidence="1">Uncharacterized protein</fullName>
    </submittedName>
</protein>
<accession>A0ABY8AZA4</accession>
<dbReference type="RefSeq" id="WP_275060172.1">
    <property type="nucleotide sequence ID" value="NZ_CP109617.1"/>
</dbReference>
<proteinExistence type="predicted"/>
<evidence type="ECO:0000313" key="1">
    <source>
        <dbReference type="EMBL" id="WED55224.1"/>
    </source>
</evidence>
<evidence type="ECO:0000313" key="2">
    <source>
        <dbReference type="Proteomes" id="UP001219957"/>
    </source>
</evidence>